<organism evidence="1 2">
    <name type="scientific">Rubripirellula obstinata</name>
    <dbReference type="NCBI Taxonomy" id="406547"/>
    <lineage>
        <taxon>Bacteria</taxon>
        <taxon>Pseudomonadati</taxon>
        <taxon>Planctomycetota</taxon>
        <taxon>Planctomycetia</taxon>
        <taxon>Pirellulales</taxon>
        <taxon>Pirellulaceae</taxon>
        <taxon>Rubripirellula</taxon>
    </lineage>
</organism>
<accession>A0A5B1C6R0</accession>
<keyword evidence="2" id="KW-1185">Reference proteome</keyword>
<protein>
    <submittedName>
        <fullName evidence="1">Uncharacterized protein</fullName>
    </submittedName>
</protein>
<name>A0A5B1C6R0_9BACT</name>
<reference evidence="1 2" key="1">
    <citation type="submission" date="2019-08" db="EMBL/GenBank/DDBJ databases">
        <title>Deep-cultivation of Planctomycetes and their phenomic and genomic characterization uncovers novel biology.</title>
        <authorList>
            <person name="Wiegand S."/>
            <person name="Jogler M."/>
            <person name="Boedeker C."/>
            <person name="Pinto D."/>
            <person name="Vollmers J."/>
            <person name="Rivas-Marin E."/>
            <person name="Kohn T."/>
            <person name="Peeters S.H."/>
            <person name="Heuer A."/>
            <person name="Rast P."/>
            <person name="Oberbeckmann S."/>
            <person name="Bunk B."/>
            <person name="Jeske O."/>
            <person name="Meyerdierks A."/>
            <person name="Storesund J.E."/>
            <person name="Kallscheuer N."/>
            <person name="Luecker S."/>
            <person name="Lage O.M."/>
            <person name="Pohl T."/>
            <person name="Merkel B.J."/>
            <person name="Hornburger P."/>
            <person name="Mueller R.-W."/>
            <person name="Bruemmer F."/>
            <person name="Labrenz M."/>
            <person name="Spormann A.M."/>
            <person name="Op Den Camp H."/>
            <person name="Overmann J."/>
            <person name="Amann R."/>
            <person name="Jetten M.S.M."/>
            <person name="Mascher T."/>
            <person name="Medema M.H."/>
            <person name="Devos D.P."/>
            <person name="Kaster A.-K."/>
            <person name="Ovreas L."/>
            <person name="Rohde M."/>
            <person name="Galperin M.Y."/>
            <person name="Jogler C."/>
        </authorList>
    </citation>
    <scope>NUCLEOTIDE SEQUENCE [LARGE SCALE GENOMIC DNA]</scope>
    <source>
        <strain evidence="1 2">LF1</strain>
    </source>
</reference>
<evidence type="ECO:0000313" key="1">
    <source>
        <dbReference type="EMBL" id="KAA1256758.1"/>
    </source>
</evidence>
<dbReference type="AlphaFoldDB" id="A0A5B1C6R0"/>
<gene>
    <name evidence="1" type="ORF">LF1_59440</name>
</gene>
<sequence>MPRRAVGTWMLVERWGQGSVGRALDVPRRARGGQQVSGLSRITVRITGRRRKDLQANEKADHRRSGACDGYPQSCCQEQVQRLAIAIVPEQIPIIFEADQAVRKRAVQDFDTVVGNCSVIDGENLELWKIRDRVNRRV</sequence>
<evidence type="ECO:0000313" key="2">
    <source>
        <dbReference type="Proteomes" id="UP000322699"/>
    </source>
</evidence>
<proteinExistence type="predicted"/>
<dbReference type="Proteomes" id="UP000322699">
    <property type="component" value="Unassembled WGS sequence"/>
</dbReference>
<dbReference type="EMBL" id="VRLW01000027">
    <property type="protein sequence ID" value="KAA1256758.1"/>
    <property type="molecule type" value="Genomic_DNA"/>
</dbReference>
<comment type="caution">
    <text evidence="1">The sequence shown here is derived from an EMBL/GenBank/DDBJ whole genome shotgun (WGS) entry which is preliminary data.</text>
</comment>